<dbReference type="RefSeq" id="WP_261695840.1">
    <property type="nucleotide sequence ID" value="NZ_CP104694.1"/>
</dbReference>
<dbReference type="Proteomes" id="UP001064632">
    <property type="component" value="Chromosome"/>
</dbReference>
<proteinExistence type="predicted"/>
<protein>
    <recommendedName>
        <fullName evidence="3">Anti-sigma factor</fullName>
    </recommendedName>
</protein>
<sequence length="255" mass="27777">MDPIRDSDLILYHYRDGLDADRWAAIDRALVESPALAARYARLCQTLALADAAPVPEPDAGFERRLWTALEQRIGPAPARPGIAQWLRRWWEAPLRPAFAAAAGVVLALGVAFYAGRYSAPLPAASPVAATEKGAAMGDKVLEAYIAAHLRTTQNVVLTAVNVQSPELLAGNRDIAEDLIESNRLYAAAAQRAGNARLAEFLRRLEPLLMELANQNGAGGIQDSNGLREYVEKNDLLFELKATQARIEPRRSTSI</sequence>
<organism evidence="1 2">
    <name type="scientific">Tahibacter amnicola</name>
    <dbReference type="NCBI Taxonomy" id="2976241"/>
    <lineage>
        <taxon>Bacteria</taxon>
        <taxon>Pseudomonadati</taxon>
        <taxon>Pseudomonadota</taxon>
        <taxon>Gammaproteobacteria</taxon>
        <taxon>Lysobacterales</taxon>
        <taxon>Rhodanobacteraceae</taxon>
        <taxon>Tahibacter</taxon>
    </lineage>
</organism>
<evidence type="ECO:0000313" key="1">
    <source>
        <dbReference type="EMBL" id="UXI68881.1"/>
    </source>
</evidence>
<evidence type="ECO:0008006" key="3">
    <source>
        <dbReference type="Google" id="ProtNLM"/>
    </source>
</evidence>
<dbReference type="EMBL" id="CP104694">
    <property type="protein sequence ID" value="UXI68881.1"/>
    <property type="molecule type" value="Genomic_DNA"/>
</dbReference>
<reference evidence="1" key="1">
    <citation type="submission" date="2022-09" db="EMBL/GenBank/DDBJ databases">
        <title>Tahibacter sp. nov., isolated from a fresh water.</title>
        <authorList>
            <person name="Baek J.H."/>
            <person name="Lee J.K."/>
            <person name="Kim J.M."/>
            <person name="Jeon C.O."/>
        </authorList>
    </citation>
    <scope>NUCLEOTIDE SEQUENCE</scope>
    <source>
        <strain evidence="1">W38</strain>
    </source>
</reference>
<evidence type="ECO:0000313" key="2">
    <source>
        <dbReference type="Proteomes" id="UP001064632"/>
    </source>
</evidence>
<keyword evidence="2" id="KW-1185">Reference proteome</keyword>
<name>A0ABY6BH19_9GAMM</name>
<gene>
    <name evidence="1" type="ORF">N4264_04285</name>
</gene>
<accession>A0ABY6BH19</accession>